<dbReference type="SUPFAM" id="SSF56954">
    <property type="entry name" value="Outer membrane efflux proteins (OEP)"/>
    <property type="match status" value="1"/>
</dbReference>
<keyword evidence="9" id="KW-0732">Signal</keyword>
<keyword evidence="7" id="KW-0998">Cell outer membrane</keyword>
<dbReference type="RefSeq" id="WP_047250539.1">
    <property type="nucleotide sequence ID" value="NZ_CP011367.1"/>
</dbReference>
<keyword evidence="5" id="KW-0812">Transmembrane</keyword>
<dbReference type="InterPro" id="IPR003423">
    <property type="entry name" value="OMP_efflux"/>
</dbReference>
<dbReference type="InterPro" id="IPR051906">
    <property type="entry name" value="TolC-like"/>
</dbReference>
<evidence type="ECO:0000256" key="3">
    <source>
        <dbReference type="ARBA" id="ARBA00022448"/>
    </source>
</evidence>
<evidence type="ECO:0000256" key="6">
    <source>
        <dbReference type="ARBA" id="ARBA00023136"/>
    </source>
</evidence>
<comment type="similarity">
    <text evidence="2">Belongs to the outer membrane factor (OMF) (TC 1.B.17) family.</text>
</comment>
<dbReference type="Proteomes" id="UP000064201">
    <property type="component" value="Chromosome"/>
</dbReference>
<comment type="subcellular location">
    <subcellularLocation>
        <location evidence="1">Cell outer membrane</location>
    </subcellularLocation>
</comment>
<feature type="signal peptide" evidence="9">
    <location>
        <begin position="1"/>
        <end position="23"/>
    </location>
</feature>
<keyword evidence="11" id="KW-1185">Reference proteome</keyword>
<dbReference type="GO" id="GO:0015288">
    <property type="term" value="F:porin activity"/>
    <property type="evidence" value="ECO:0007669"/>
    <property type="project" value="TreeGrafter"/>
</dbReference>
<evidence type="ECO:0000313" key="10">
    <source>
        <dbReference type="EMBL" id="AKJ93973.1"/>
    </source>
</evidence>
<evidence type="ECO:0000256" key="9">
    <source>
        <dbReference type="SAM" id="SignalP"/>
    </source>
</evidence>
<dbReference type="PANTHER" id="PTHR30026">
    <property type="entry name" value="OUTER MEMBRANE PROTEIN TOLC"/>
    <property type="match status" value="1"/>
</dbReference>
<proteinExistence type="inferred from homology"/>
<dbReference type="STRING" id="106634.TVD_00705"/>
<dbReference type="GO" id="GO:0015562">
    <property type="term" value="F:efflux transmembrane transporter activity"/>
    <property type="evidence" value="ECO:0007669"/>
    <property type="project" value="InterPro"/>
</dbReference>
<feature type="chain" id="PRO_5002553822" evidence="9">
    <location>
        <begin position="24"/>
        <end position="442"/>
    </location>
</feature>
<evidence type="ECO:0000256" key="8">
    <source>
        <dbReference type="SAM" id="Coils"/>
    </source>
</evidence>
<evidence type="ECO:0000256" key="5">
    <source>
        <dbReference type="ARBA" id="ARBA00022692"/>
    </source>
</evidence>
<dbReference type="EMBL" id="CP011367">
    <property type="protein sequence ID" value="AKJ93973.1"/>
    <property type="molecule type" value="Genomic_DNA"/>
</dbReference>
<dbReference type="PANTHER" id="PTHR30026:SF20">
    <property type="entry name" value="OUTER MEMBRANE PROTEIN TOLC"/>
    <property type="match status" value="1"/>
</dbReference>
<dbReference type="InterPro" id="IPR010130">
    <property type="entry name" value="T1SS_OMP_TolC"/>
</dbReference>
<keyword evidence="3" id="KW-0813">Transport</keyword>
<protein>
    <submittedName>
        <fullName evidence="10">Type I secretion protein TolC</fullName>
    </submittedName>
</protein>
<dbReference type="Gene3D" id="1.20.1600.10">
    <property type="entry name" value="Outer membrane efflux proteins (OEP)"/>
    <property type="match status" value="1"/>
</dbReference>
<evidence type="ECO:0000313" key="11">
    <source>
        <dbReference type="Proteomes" id="UP000064201"/>
    </source>
</evidence>
<evidence type="ECO:0000256" key="2">
    <source>
        <dbReference type="ARBA" id="ARBA00007613"/>
    </source>
</evidence>
<dbReference type="GO" id="GO:1990281">
    <property type="term" value="C:efflux pump complex"/>
    <property type="evidence" value="ECO:0007669"/>
    <property type="project" value="TreeGrafter"/>
</dbReference>
<keyword evidence="6" id="KW-0472">Membrane</keyword>
<evidence type="ECO:0000256" key="1">
    <source>
        <dbReference type="ARBA" id="ARBA00004442"/>
    </source>
</evidence>
<evidence type="ECO:0000256" key="7">
    <source>
        <dbReference type="ARBA" id="ARBA00023237"/>
    </source>
</evidence>
<reference evidence="10 11" key="1">
    <citation type="submission" date="2015-04" db="EMBL/GenBank/DDBJ databases">
        <title>Complete Sequence for the Genome of the Thioalkalivibrio versutus D301.</title>
        <authorList>
            <person name="Mu T."/>
            <person name="Zhou J."/>
            <person name="Xu X."/>
        </authorList>
    </citation>
    <scope>NUCLEOTIDE SEQUENCE [LARGE SCALE GENOMIC DNA]</scope>
    <source>
        <strain evidence="10 11">D301</strain>
    </source>
</reference>
<dbReference type="Pfam" id="PF02321">
    <property type="entry name" value="OEP"/>
    <property type="match status" value="2"/>
</dbReference>
<name>A0A0G3FYB7_9GAMM</name>
<accession>A0A0G3FYB7</accession>
<sequence length="442" mass="49187">MNRLPSLLATAGLALVISAPAAASSLLEVYERAATEDAELRTAEAEYRGVLENRPITRSALLPQISGQAEAGAFYRDDRNRPGSDDGRQTSFGVNLSQSIYDRRNYIDLVQVDLEIARAEAELDSARQDLILRVSQAYFDVLIAQETLDFRRAEVEAIERQLEQTERRFEVGLVARTDVTEAQAQRDLAEAERISAENQLDLTREQLAVITNTYWDQLDMLRDDAELTPPDPADPQAWVDIALANNLELAAQRLSTESAREQIQRQRAEGLPRINLNASVNENRYHGLDAGTTGGAMFFEGTEAQVGIQLEIPFYTGGRVSALTRQARENFQAAQEGQSLVERRTTQDTRSAYLSVISNNSRVRALEQALASTQSAFEAAEAGFEVGTRTQVDVLLALREVFRAERDYAEARYGFLSESLRLQRAAGRLSVTDLEAINRLLE</sequence>
<dbReference type="PATRIC" id="fig|106634.4.peg.144"/>
<evidence type="ECO:0000256" key="4">
    <source>
        <dbReference type="ARBA" id="ARBA00022452"/>
    </source>
</evidence>
<gene>
    <name evidence="10" type="ORF">TVD_00705</name>
</gene>
<dbReference type="AlphaFoldDB" id="A0A0G3FYB7"/>
<keyword evidence="8" id="KW-0175">Coiled coil</keyword>
<keyword evidence="4" id="KW-1134">Transmembrane beta strand</keyword>
<dbReference type="KEGG" id="tvr:TVD_00705"/>
<dbReference type="OrthoDB" id="9813458at2"/>
<dbReference type="GO" id="GO:0009279">
    <property type="term" value="C:cell outer membrane"/>
    <property type="evidence" value="ECO:0007669"/>
    <property type="project" value="UniProtKB-SubCell"/>
</dbReference>
<feature type="coiled-coil region" evidence="8">
    <location>
        <begin position="109"/>
        <end position="206"/>
    </location>
</feature>
<organism evidence="10 11">
    <name type="scientific">Thioalkalivibrio versutus</name>
    <dbReference type="NCBI Taxonomy" id="106634"/>
    <lineage>
        <taxon>Bacteria</taxon>
        <taxon>Pseudomonadati</taxon>
        <taxon>Pseudomonadota</taxon>
        <taxon>Gammaproteobacteria</taxon>
        <taxon>Chromatiales</taxon>
        <taxon>Ectothiorhodospiraceae</taxon>
        <taxon>Thioalkalivibrio</taxon>
    </lineage>
</organism>
<dbReference type="NCBIfam" id="TIGR01844">
    <property type="entry name" value="type_I_sec_TolC"/>
    <property type="match status" value="1"/>
</dbReference>